<dbReference type="OrthoDB" id="2663350at2"/>
<sequence length="229" mass="25357">MNRTASVFRMNARDKLSWFYIPWLILGISFAINLVIGYLLSEENGMYTGGIASIYVYMFVMGLIVLAQTFPFALGLGVRRTDYFWGTTATGGAVSALFAVILIALGAMERHLTGGWGVNLHFFHLPYLNDGPIVAQLWVSFALLMHVFFSGFVIASLYRRFGKTGLYVLFAVLLLGGSVGSYLLTYYGKWIAVFGSLFDRSASELAVWLFAIAAAYALASYRLLRRATA</sequence>
<dbReference type="AlphaFoldDB" id="A0A2V5K592"/>
<feature type="transmembrane region" description="Helical" evidence="1">
    <location>
        <begin position="205"/>
        <end position="224"/>
    </location>
</feature>
<name>A0A2V5K592_9BACL</name>
<protein>
    <submittedName>
        <fullName evidence="2">Uncharacterized protein</fullName>
    </submittedName>
</protein>
<evidence type="ECO:0000256" key="1">
    <source>
        <dbReference type="SAM" id="Phobius"/>
    </source>
</evidence>
<proteinExistence type="predicted"/>
<feature type="transmembrane region" description="Helical" evidence="1">
    <location>
        <begin position="165"/>
        <end position="185"/>
    </location>
</feature>
<feature type="transmembrane region" description="Helical" evidence="1">
    <location>
        <begin position="52"/>
        <end position="76"/>
    </location>
</feature>
<gene>
    <name evidence="2" type="ORF">DLM86_13790</name>
</gene>
<organism evidence="2 3">
    <name type="scientific">Paenibacillus flagellatus</name>
    <dbReference type="NCBI Taxonomy" id="2211139"/>
    <lineage>
        <taxon>Bacteria</taxon>
        <taxon>Bacillati</taxon>
        <taxon>Bacillota</taxon>
        <taxon>Bacilli</taxon>
        <taxon>Bacillales</taxon>
        <taxon>Paenibacillaceae</taxon>
        <taxon>Paenibacillus</taxon>
    </lineage>
</organism>
<keyword evidence="3" id="KW-1185">Reference proteome</keyword>
<feature type="transmembrane region" description="Helical" evidence="1">
    <location>
        <begin position="83"/>
        <end position="108"/>
    </location>
</feature>
<dbReference type="Proteomes" id="UP000247476">
    <property type="component" value="Unassembled WGS sequence"/>
</dbReference>
<feature type="transmembrane region" description="Helical" evidence="1">
    <location>
        <begin position="133"/>
        <end position="158"/>
    </location>
</feature>
<keyword evidence="1" id="KW-0812">Transmembrane</keyword>
<keyword evidence="1" id="KW-1133">Transmembrane helix</keyword>
<reference evidence="2 3" key="1">
    <citation type="submission" date="2018-05" db="EMBL/GenBank/DDBJ databases">
        <title>Paenibacillus flagellatus sp. nov., isolated from selenium mineral soil.</title>
        <authorList>
            <person name="Dai X."/>
        </authorList>
    </citation>
    <scope>NUCLEOTIDE SEQUENCE [LARGE SCALE GENOMIC DNA]</scope>
    <source>
        <strain evidence="2 3">DXL2</strain>
    </source>
</reference>
<evidence type="ECO:0000313" key="3">
    <source>
        <dbReference type="Proteomes" id="UP000247476"/>
    </source>
</evidence>
<dbReference type="EMBL" id="QJVJ01000005">
    <property type="protein sequence ID" value="PYI54529.1"/>
    <property type="molecule type" value="Genomic_DNA"/>
</dbReference>
<dbReference type="RefSeq" id="WP_110840586.1">
    <property type="nucleotide sequence ID" value="NZ_QJVJ01000005.1"/>
</dbReference>
<keyword evidence="1" id="KW-0472">Membrane</keyword>
<evidence type="ECO:0000313" key="2">
    <source>
        <dbReference type="EMBL" id="PYI54529.1"/>
    </source>
</evidence>
<comment type="caution">
    <text evidence="2">The sequence shown here is derived from an EMBL/GenBank/DDBJ whole genome shotgun (WGS) entry which is preliminary data.</text>
</comment>
<accession>A0A2V5K592</accession>
<feature type="transmembrane region" description="Helical" evidence="1">
    <location>
        <begin position="20"/>
        <end position="40"/>
    </location>
</feature>